<gene>
    <name evidence="3" type="ORF">LXD69_03885</name>
</gene>
<dbReference type="EMBL" id="CP090145">
    <property type="protein sequence ID" value="UOX34651.1"/>
    <property type="molecule type" value="Genomic_DNA"/>
</dbReference>
<dbReference type="InterPro" id="IPR035234">
    <property type="entry name" value="IgGFc-bd_N"/>
</dbReference>
<dbReference type="Pfam" id="PF13585">
    <property type="entry name" value="CHU_C"/>
    <property type="match status" value="1"/>
</dbReference>
<reference evidence="3" key="2">
    <citation type="submission" date="2022-04" db="EMBL/GenBank/DDBJ databases">
        <title>Complete Genome Sequence of Flavobacterium sediminilitoris YSM-43, Isolated from a Tidal Sediment.</title>
        <authorList>
            <person name="Lee P.A."/>
        </authorList>
    </citation>
    <scope>NUCLEOTIDE SEQUENCE</scope>
    <source>
        <strain evidence="3">YSM-43</strain>
    </source>
</reference>
<sequence>MKKLLLLTILLTNFISYSQLSNKHWLPPLHANEDQDTNLIQDHYVYLSTPEPTPFLVTITDGVGIPINGSPFTISQGNPIRVLIGNSQPSIMFLDKSEVGSVSSKGLILEGIYDFYVSFRVRSTNHAEFLSSKGLTGAGKIFRLGSLPQTDFGGIRNFVSSFMATEDNTSVSLSDYDPNILFINGNNTLVTPNQSFNLNKGESVVISGYSISQANLNGFIGALLTSDKPIIVNTGNLAGGMLAQQDGQDFNLDQIVPLEQVGTEYVIMRGNGSNDSEQPLVIAHEDNTEVFVNNLPFPIAILNAGDYYLIPSSNFQGTNSNRNMYINSSKPIFLYQIVAGSISDATSGFYFIPPLNCFWQKSVDLIPDIERIGPVDNFNGNIIIATETGSIITINDIVSTATPIPVLGNPNWVTYKIPNLTGNVKIESTGALAVGVFGASGNSGYGGYFSGFGSLPRDSETIICSNATVDLFDRIPGNPDTGGTWSYNSIPRIPNNGLFDPLTDPIGNYVYTFTKTCNGDTRIFPITISVTEIQIAPFAGNNTTKTFCASESPFDLFALLGTTNASGNWTLNGLPRANGIINPSIDPAGDYVYTIPATSACEAVSATVNVDIYSSLQLTNTITNIETCDDTIDGDTSGESLFTLTDKDNQITNNATGLTVKYYENEIDAENEALNNITSIRATTGKTIYFRLTNPNGCYIVSSFNLIVNPLPVISNEVTLSQCDTNNDAITDFNLTEANSIISTDTNLFFSYHLSQSGAVNNTALITNETSYTASNGNTVWARIETTKGCFRTAKVNLVVSATTLTSNDHLEIYECDNYINTNDPENDGFDYFNFNNANGSINVIDYFKNLFPTNQRPNLVVTFYENETDALAEENQITNISNYRNNTVNTQTIWVRLDSNLNNACFGLGPYLTLNVIPVPDVDLGSSFVLCVDPITGLGSHIVDATPTTNGSYSYTWNPSNPNTDNLGNENHLFNITQAGTYSVIVTNNTTGCQNSDTIQVIISSEPTQFEANIINPILSTGLSTIETFASGGFGIYEYSLDQIEWQTSPIFTDIPNGSYIVYVRDIQGCGILSSSSLYAITYPNFFTPNGDGYNDFWNISNLPETFEPKIYIFDRYGKLIKQINPYGNGWDGTFNGQNLPSTDYWFKLEYVENGTNKEFKSHFSLKR</sequence>
<dbReference type="Proteomes" id="UP000830454">
    <property type="component" value="Chromosome"/>
</dbReference>
<dbReference type="RefSeq" id="WP_246917702.1">
    <property type="nucleotide sequence ID" value="NZ_CP090145.1"/>
</dbReference>
<proteinExistence type="predicted"/>
<evidence type="ECO:0000259" key="2">
    <source>
        <dbReference type="Pfam" id="PF17517"/>
    </source>
</evidence>
<dbReference type="InterPro" id="IPR013783">
    <property type="entry name" value="Ig-like_fold"/>
</dbReference>
<name>A0ABY4HR00_9FLAO</name>
<feature type="signal peptide" evidence="1">
    <location>
        <begin position="1"/>
        <end position="18"/>
    </location>
</feature>
<feature type="chain" id="PRO_5046839837" evidence="1">
    <location>
        <begin position="19"/>
        <end position="1169"/>
    </location>
</feature>
<accession>A0ABY4HR00</accession>
<dbReference type="InterPro" id="IPR026341">
    <property type="entry name" value="T9SS_type_B"/>
</dbReference>
<evidence type="ECO:0000313" key="3">
    <source>
        <dbReference type="EMBL" id="UOX34651.1"/>
    </source>
</evidence>
<dbReference type="NCBIfam" id="TIGR04131">
    <property type="entry name" value="Bac_Flav_CTERM"/>
    <property type="match status" value="1"/>
</dbReference>
<feature type="domain" description="IgGFc-binding protein N-terminal" evidence="2">
    <location>
        <begin position="160"/>
        <end position="438"/>
    </location>
</feature>
<keyword evidence="4" id="KW-1185">Reference proteome</keyword>
<dbReference type="Pfam" id="PF17517">
    <property type="entry name" value="IgGFc_binding"/>
    <property type="match status" value="1"/>
</dbReference>
<evidence type="ECO:0000313" key="4">
    <source>
        <dbReference type="Proteomes" id="UP000830454"/>
    </source>
</evidence>
<reference evidence="3" key="1">
    <citation type="submission" date="2021-12" db="EMBL/GenBank/DDBJ databases">
        <authorList>
            <person name="Cha I.-T."/>
            <person name="Lee K.-E."/>
            <person name="Park S.-J."/>
        </authorList>
    </citation>
    <scope>NUCLEOTIDE SEQUENCE</scope>
    <source>
        <strain evidence="3">YSM-43</strain>
    </source>
</reference>
<keyword evidence="1" id="KW-0732">Signal</keyword>
<dbReference type="Gene3D" id="2.60.40.10">
    <property type="entry name" value="Immunoglobulins"/>
    <property type="match status" value="1"/>
</dbReference>
<evidence type="ECO:0000256" key="1">
    <source>
        <dbReference type="SAM" id="SignalP"/>
    </source>
</evidence>
<protein>
    <submittedName>
        <fullName evidence="3">T9SS type B sorting domain-containing protein</fullName>
    </submittedName>
</protein>
<organism evidence="3 4">
    <name type="scientific">Flavobacterium sediminilitoris</name>
    <dbReference type="NCBI Taxonomy" id="2024526"/>
    <lineage>
        <taxon>Bacteria</taxon>
        <taxon>Pseudomonadati</taxon>
        <taxon>Bacteroidota</taxon>
        <taxon>Flavobacteriia</taxon>
        <taxon>Flavobacteriales</taxon>
        <taxon>Flavobacteriaceae</taxon>
        <taxon>Flavobacterium</taxon>
    </lineage>
</organism>